<proteinExistence type="predicted"/>
<dbReference type="Proteomes" id="UP000290106">
    <property type="component" value="Unassembled WGS sequence"/>
</dbReference>
<feature type="domain" description="SseB protein N-terminal" evidence="1">
    <location>
        <begin position="155"/>
        <end position="250"/>
    </location>
</feature>
<dbReference type="AlphaFoldDB" id="A0A4Q1RJ75"/>
<comment type="caution">
    <text evidence="2">The sequence shown here is derived from an EMBL/GenBank/DDBJ whole genome shotgun (WGS) entry which is preliminary data.</text>
</comment>
<name>A0A4Q1RJ75_9FIRM</name>
<dbReference type="RefSeq" id="WP_022399793.1">
    <property type="nucleotide sequence ID" value="NZ_DAWBJR010000005.1"/>
</dbReference>
<evidence type="ECO:0000313" key="3">
    <source>
        <dbReference type="Proteomes" id="UP000290106"/>
    </source>
</evidence>
<gene>
    <name evidence="2" type="ORF">ETP43_10860</name>
</gene>
<evidence type="ECO:0000313" key="2">
    <source>
        <dbReference type="EMBL" id="RXS75668.1"/>
    </source>
</evidence>
<dbReference type="OrthoDB" id="1763382at2"/>
<reference evidence="2 3" key="1">
    <citation type="submission" date="2019-01" db="EMBL/GenBank/DDBJ databases">
        <title>Blautia sp. nov. KGMB01111 isolated human feces.</title>
        <authorList>
            <person name="Park J.-E."/>
            <person name="Kim J.-S."/>
            <person name="Park S.-H."/>
        </authorList>
    </citation>
    <scope>NUCLEOTIDE SEQUENCE [LARGE SCALE GENOMIC DNA]</scope>
    <source>
        <strain evidence="2 3">KGMB01111</strain>
    </source>
</reference>
<dbReference type="Pfam" id="PF07179">
    <property type="entry name" value="SseB"/>
    <property type="match status" value="1"/>
</dbReference>
<protein>
    <submittedName>
        <fullName evidence="2">SseB family protein</fullName>
    </submittedName>
</protein>
<evidence type="ECO:0000259" key="1">
    <source>
        <dbReference type="Pfam" id="PF07179"/>
    </source>
</evidence>
<keyword evidence="3" id="KW-1185">Reference proteome</keyword>
<organism evidence="2 3">
    <name type="scientific">Blautia faecicola</name>
    <dbReference type="NCBI Taxonomy" id="2509240"/>
    <lineage>
        <taxon>Bacteria</taxon>
        <taxon>Bacillati</taxon>
        <taxon>Bacillota</taxon>
        <taxon>Clostridia</taxon>
        <taxon>Lachnospirales</taxon>
        <taxon>Lachnospiraceae</taxon>
        <taxon>Blautia</taxon>
    </lineage>
</organism>
<dbReference type="EMBL" id="SDKC01000001">
    <property type="protein sequence ID" value="RXS75668.1"/>
    <property type="molecule type" value="Genomic_DNA"/>
</dbReference>
<sequence length="272" mass="31701">MTVDQVFIIKKLQNLDEMLVAYSAVTRMPFATCDEESFNDQVWIFTDQDKMKAFAEKYKEEKKLILPVKVQKKDASMFYMNLFSMGINEVVFCDGDQENKIELTQIVRMPDVDALPENRKPILNPQLLLSAVYFLQELRKPGVEPDRVALKDLEEEMSANLTRSTYLMPVDVAKDENGKENVRLMFVQNKKGERFQPIFSDTGELVKHYRGKEVQNRLIQVPFGQLPRYMLQDVEGYVLNPEGINLILKKKQIELLNNYYNGKKETQKPEEK</sequence>
<accession>A0A4Q1RJ75</accession>
<dbReference type="InterPro" id="IPR009839">
    <property type="entry name" value="SseB_N"/>
</dbReference>